<reference evidence="2 3" key="1">
    <citation type="journal article" date="2016" name="DNA Res.">
        <title>The draft genome of MD-2 pineapple using hybrid error correction of long reads.</title>
        <authorList>
            <person name="Redwan R.M."/>
            <person name="Saidin A."/>
            <person name="Kumar S.V."/>
        </authorList>
    </citation>
    <scope>NUCLEOTIDE SEQUENCE [LARGE SCALE GENOMIC DNA]</scope>
    <source>
        <strain evidence="3">cv. MD2</strain>
        <tissue evidence="2">Leaf</tissue>
    </source>
</reference>
<evidence type="ECO:0000313" key="3">
    <source>
        <dbReference type="Proteomes" id="UP000092600"/>
    </source>
</evidence>
<evidence type="ECO:0000256" key="1">
    <source>
        <dbReference type="SAM" id="MobiDB-lite"/>
    </source>
</evidence>
<dbReference type="AlphaFoldDB" id="A0A199UUD0"/>
<dbReference type="EMBL" id="LSRQ01004939">
    <property type="protein sequence ID" value="OAY68417.1"/>
    <property type="molecule type" value="Genomic_DNA"/>
</dbReference>
<dbReference type="STRING" id="4615.A0A199UUD0"/>
<dbReference type="Proteomes" id="UP000092600">
    <property type="component" value="Unassembled WGS sequence"/>
</dbReference>
<feature type="compositionally biased region" description="Basic and acidic residues" evidence="1">
    <location>
        <begin position="1"/>
        <end position="10"/>
    </location>
</feature>
<protein>
    <submittedName>
        <fullName evidence="2">AP2-like ethylene-responsive transcription factor ANT</fullName>
    </submittedName>
</protein>
<dbReference type="PANTHER" id="PTHR32467:SF83">
    <property type="entry name" value="AP2_ERF DOMAIN-CONTAINING PROTEIN"/>
    <property type="match status" value="1"/>
</dbReference>
<feature type="region of interest" description="Disordered" evidence="1">
    <location>
        <begin position="1"/>
        <end position="83"/>
    </location>
</feature>
<name>A0A199UUD0_ANACO</name>
<gene>
    <name evidence="2" type="ORF">ACMD2_20210</name>
</gene>
<proteinExistence type="predicted"/>
<organism evidence="2 3">
    <name type="scientific">Ananas comosus</name>
    <name type="common">Pineapple</name>
    <name type="synonym">Ananas ananas</name>
    <dbReference type="NCBI Taxonomy" id="4615"/>
    <lineage>
        <taxon>Eukaryota</taxon>
        <taxon>Viridiplantae</taxon>
        <taxon>Streptophyta</taxon>
        <taxon>Embryophyta</taxon>
        <taxon>Tracheophyta</taxon>
        <taxon>Spermatophyta</taxon>
        <taxon>Magnoliopsida</taxon>
        <taxon>Liliopsida</taxon>
        <taxon>Poales</taxon>
        <taxon>Bromeliaceae</taxon>
        <taxon>Bromelioideae</taxon>
        <taxon>Ananas</taxon>
    </lineage>
</organism>
<evidence type="ECO:0000313" key="2">
    <source>
        <dbReference type="EMBL" id="OAY68417.1"/>
    </source>
</evidence>
<sequence>MIEPSRRSPDRSPPPPPPPRDRSGGGGAADEGDEAEIGGGGGGAEIAAIDRDEAIDDGEAPPTSSGDAAAAEAEAEAGKGEEKKVGSLLAAAMKKYAVPRSSSYHGSRVCRLKWSGKYEAHLWDSTSQVEGRKRKGKHGIRLRERARGNEDHVSEEFVAYVRRTSSCFSRGASVYRGVTRRKDGKWQARIGRVGSRDAKISTLELSILKKKQPKLTTLRHRTARCQCRNELDSSNTVTEV</sequence>
<accession>A0A199UUD0</accession>
<dbReference type="PANTHER" id="PTHR32467">
    <property type="entry name" value="AP2-LIKE ETHYLENE-RESPONSIVE TRANSCRIPTION FACTOR"/>
    <property type="match status" value="1"/>
</dbReference>
<comment type="caution">
    <text evidence="2">The sequence shown here is derived from an EMBL/GenBank/DDBJ whole genome shotgun (WGS) entry which is preliminary data.</text>
</comment>